<proteinExistence type="inferred from homology"/>
<keyword evidence="2" id="KW-0645">Protease</keyword>
<feature type="region of interest" description="Disordered" evidence="5">
    <location>
        <begin position="20"/>
        <end position="55"/>
    </location>
</feature>
<feature type="compositionally biased region" description="Polar residues" evidence="5">
    <location>
        <begin position="149"/>
        <end position="158"/>
    </location>
</feature>
<evidence type="ECO:0000313" key="9">
    <source>
        <dbReference type="Proteomes" id="UP000183508"/>
    </source>
</evidence>
<dbReference type="InterPro" id="IPR000064">
    <property type="entry name" value="NLP_P60_dom"/>
</dbReference>
<evidence type="ECO:0000256" key="3">
    <source>
        <dbReference type="ARBA" id="ARBA00022801"/>
    </source>
</evidence>
<evidence type="ECO:0000256" key="4">
    <source>
        <dbReference type="ARBA" id="ARBA00022807"/>
    </source>
</evidence>
<name>A0A1I7KLS3_9BACL</name>
<feature type="signal peptide" evidence="6">
    <location>
        <begin position="1"/>
        <end position="21"/>
    </location>
</feature>
<reference evidence="9" key="1">
    <citation type="submission" date="2016-10" db="EMBL/GenBank/DDBJ databases">
        <authorList>
            <person name="Varghese N."/>
        </authorList>
    </citation>
    <scope>NUCLEOTIDE SEQUENCE [LARGE SCALE GENOMIC DNA]</scope>
    <source>
        <strain evidence="9">DSM 17980</strain>
    </source>
</reference>
<dbReference type="InterPro" id="IPR051202">
    <property type="entry name" value="Peptidase_C40"/>
</dbReference>
<organism evidence="8 9">
    <name type="scientific">Alicyclobacillus macrosporangiidus</name>
    <dbReference type="NCBI Taxonomy" id="392015"/>
    <lineage>
        <taxon>Bacteria</taxon>
        <taxon>Bacillati</taxon>
        <taxon>Bacillota</taxon>
        <taxon>Bacilli</taxon>
        <taxon>Bacillales</taxon>
        <taxon>Alicyclobacillaceae</taxon>
        <taxon>Alicyclobacillus</taxon>
    </lineage>
</organism>
<keyword evidence="6" id="KW-0732">Signal</keyword>
<sequence>MVFKRALMYVCSVVVAGTGPAWPPSSAPGNRAVTPPSGAPSGSGEDVEAGKDVTSGKDVPAKARWVGWIPRTVPTVRRTPETAPGLALDHRLSRMHYAVTETEMVPLWQDRRLFRAQVQQANAAQTPPTAQPPHDAAPNSRSAPHRKATTASSPVRQTLSSRSVTGVIQMDAGVRIAAIALSFIGARYVWGGESPDGFDCSGFVQYVYGKAGVVIPRTSYEQFQVGQAVGWGDLRPGDLLFFNTGGGGASHVAVYVGNGLMAQALNARTGVIVTHIDAPYFRSRFVGARRPVY</sequence>
<accession>A0A1I7KLS3</accession>
<feature type="chain" id="PRO_5039538271" evidence="6">
    <location>
        <begin position="22"/>
        <end position="293"/>
    </location>
</feature>
<dbReference type="GO" id="GO:0006508">
    <property type="term" value="P:proteolysis"/>
    <property type="evidence" value="ECO:0007669"/>
    <property type="project" value="UniProtKB-KW"/>
</dbReference>
<dbReference type="Gene3D" id="3.90.1720.10">
    <property type="entry name" value="endopeptidase domain like (from Nostoc punctiforme)"/>
    <property type="match status" value="1"/>
</dbReference>
<dbReference type="Proteomes" id="UP000183508">
    <property type="component" value="Unassembled WGS sequence"/>
</dbReference>
<dbReference type="EMBL" id="FPBV01000017">
    <property type="protein sequence ID" value="SFU98346.1"/>
    <property type="molecule type" value="Genomic_DNA"/>
</dbReference>
<dbReference type="PANTHER" id="PTHR47053">
    <property type="entry name" value="MUREIN DD-ENDOPEPTIDASE MEPH-RELATED"/>
    <property type="match status" value="1"/>
</dbReference>
<evidence type="ECO:0000256" key="2">
    <source>
        <dbReference type="ARBA" id="ARBA00022670"/>
    </source>
</evidence>
<dbReference type="GO" id="GO:0008234">
    <property type="term" value="F:cysteine-type peptidase activity"/>
    <property type="evidence" value="ECO:0007669"/>
    <property type="project" value="UniProtKB-KW"/>
</dbReference>
<feature type="region of interest" description="Disordered" evidence="5">
    <location>
        <begin position="118"/>
        <end position="158"/>
    </location>
</feature>
<evidence type="ECO:0000256" key="6">
    <source>
        <dbReference type="SAM" id="SignalP"/>
    </source>
</evidence>
<evidence type="ECO:0000256" key="5">
    <source>
        <dbReference type="SAM" id="MobiDB-lite"/>
    </source>
</evidence>
<keyword evidence="4" id="KW-0788">Thiol protease</keyword>
<dbReference type="Pfam" id="PF00877">
    <property type="entry name" value="NLPC_P60"/>
    <property type="match status" value="1"/>
</dbReference>
<evidence type="ECO:0000256" key="1">
    <source>
        <dbReference type="ARBA" id="ARBA00007074"/>
    </source>
</evidence>
<feature type="compositionally biased region" description="Low complexity" evidence="5">
    <location>
        <begin position="118"/>
        <end position="138"/>
    </location>
</feature>
<dbReference type="SUPFAM" id="SSF54001">
    <property type="entry name" value="Cysteine proteinases"/>
    <property type="match status" value="1"/>
</dbReference>
<dbReference type="RefSeq" id="WP_074954430.1">
    <property type="nucleotide sequence ID" value="NZ_FPBV01000017.1"/>
</dbReference>
<evidence type="ECO:0000259" key="7">
    <source>
        <dbReference type="PROSITE" id="PS51935"/>
    </source>
</evidence>
<dbReference type="PANTHER" id="PTHR47053:SF1">
    <property type="entry name" value="MUREIN DD-ENDOPEPTIDASE MEPH-RELATED"/>
    <property type="match status" value="1"/>
</dbReference>
<evidence type="ECO:0000313" key="8">
    <source>
        <dbReference type="EMBL" id="SFU98346.1"/>
    </source>
</evidence>
<protein>
    <submittedName>
        <fullName evidence="8">Cell wall-associated hydrolase, NlpC family</fullName>
    </submittedName>
</protein>
<dbReference type="AlphaFoldDB" id="A0A1I7KLS3"/>
<dbReference type="OrthoDB" id="9813368at2"/>
<feature type="domain" description="NlpC/P60" evidence="7">
    <location>
        <begin position="170"/>
        <end position="292"/>
    </location>
</feature>
<comment type="similarity">
    <text evidence="1">Belongs to the peptidase C40 family.</text>
</comment>
<dbReference type="PROSITE" id="PS51935">
    <property type="entry name" value="NLPC_P60"/>
    <property type="match status" value="1"/>
</dbReference>
<keyword evidence="9" id="KW-1185">Reference proteome</keyword>
<dbReference type="STRING" id="392015.SAMN05421543_1178"/>
<keyword evidence="3 8" id="KW-0378">Hydrolase</keyword>
<dbReference type="InterPro" id="IPR038765">
    <property type="entry name" value="Papain-like_cys_pep_sf"/>
</dbReference>
<gene>
    <name evidence="8" type="ORF">SAMN05421543_1178</name>
</gene>